<evidence type="ECO:0000313" key="1">
    <source>
        <dbReference type="EMBL" id="AKN37624.1"/>
    </source>
</evidence>
<name>A0A0H3ZUW2_9VIBR</name>
<reference evidence="1" key="1">
    <citation type="journal article" date="2015" name="MBio">
        <title>Eco-Evolutionary Dynamics of Episomes among Ecologically Cohesive Bacterial Populations.</title>
        <authorList>
            <person name="Xue H."/>
            <person name="Cordero O.X."/>
            <person name="Camas F.M."/>
            <person name="Trimble W."/>
            <person name="Meyer F."/>
            <person name="Guglielmini J."/>
            <person name="Rocha E.P."/>
            <person name="Polz M.F."/>
        </authorList>
    </citation>
    <scope>NUCLEOTIDE SEQUENCE</scope>
    <source>
        <strain evidence="1">FF_482</strain>
    </source>
</reference>
<dbReference type="AlphaFoldDB" id="A0A0H3ZUW2"/>
<organism evidence="1">
    <name type="scientific">Vibrio sp. FF_482</name>
    <dbReference type="NCBI Taxonomy" id="1652836"/>
    <lineage>
        <taxon>Bacteria</taxon>
        <taxon>Pseudomonadati</taxon>
        <taxon>Pseudomonadota</taxon>
        <taxon>Gammaproteobacteria</taxon>
        <taxon>Vibrionales</taxon>
        <taxon>Vibrionaceae</taxon>
        <taxon>Vibrio</taxon>
    </lineage>
</organism>
<dbReference type="EMBL" id="KP795543">
    <property type="protein sequence ID" value="AKN37624.1"/>
    <property type="molecule type" value="Genomic_DNA"/>
</dbReference>
<accession>A0A0H3ZUW2</accession>
<protein>
    <submittedName>
        <fullName evidence="1">Uncharacterized protein</fullName>
    </submittedName>
</protein>
<proteinExistence type="predicted"/>
<sequence>MLDSEIIYRITNAKAHFLQGSLVSFVTEIDHRYAHPQYQGMKMQVFVFALERQRPQAQWEPIAIARQALHSRREQRVIHTLMNRGWYQPRSGALRRKQWQRWCHDRYAIRLVAYDLTGR</sequence>